<dbReference type="Pfam" id="PF05544">
    <property type="entry name" value="Pro_racemase"/>
    <property type="match status" value="1"/>
</dbReference>
<dbReference type="PROSITE" id="PS50937">
    <property type="entry name" value="HTH_MERR_2"/>
    <property type="match status" value="1"/>
</dbReference>
<dbReference type="Gene3D" id="1.10.1660.10">
    <property type="match status" value="1"/>
</dbReference>
<dbReference type="Pfam" id="PF13411">
    <property type="entry name" value="MerR_1"/>
    <property type="match status" value="1"/>
</dbReference>
<feature type="domain" description="HTH cro/C1-type" evidence="6">
    <location>
        <begin position="107"/>
        <end position="161"/>
    </location>
</feature>
<reference evidence="7" key="1">
    <citation type="submission" date="2022-10" db="EMBL/GenBank/DDBJ databases">
        <title>Hoeflea sp. G2-23, isolated from marine algae.</title>
        <authorList>
            <person name="Kristyanto S."/>
            <person name="Kim J.M."/>
            <person name="Jeon C.O."/>
        </authorList>
    </citation>
    <scope>NUCLEOTIDE SEQUENCE</scope>
    <source>
        <strain evidence="7">G2-23</strain>
    </source>
</reference>
<dbReference type="EMBL" id="JAOVZR010000001">
    <property type="protein sequence ID" value="MCY0149643.1"/>
    <property type="molecule type" value="Genomic_DNA"/>
</dbReference>
<comment type="caution">
    <text evidence="7">The sequence shown here is derived from an EMBL/GenBank/DDBJ whole genome shotgun (WGS) entry which is preliminary data.</text>
</comment>
<dbReference type="InterPro" id="IPR013096">
    <property type="entry name" value="Cupin_2"/>
</dbReference>
<keyword evidence="2" id="KW-0413">Isomerase</keyword>
<name>A0ABT3ZDB9_9HYPH</name>
<dbReference type="PROSITE" id="PS50943">
    <property type="entry name" value="HTH_CROC1"/>
    <property type="match status" value="1"/>
</dbReference>
<dbReference type="InterPro" id="IPR008794">
    <property type="entry name" value="Pro_racemase_fam"/>
</dbReference>
<evidence type="ECO:0000313" key="8">
    <source>
        <dbReference type="Proteomes" id="UP001073227"/>
    </source>
</evidence>
<dbReference type="SMART" id="SM00422">
    <property type="entry name" value="HTH_MERR"/>
    <property type="match status" value="1"/>
</dbReference>
<evidence type="ECO:0000256" key="3">
    <source>
        <dbReference type="ARBA" id="ARBA00035826"/>
    </source>
</evidence>
<dbReference type="SUPFAM" id="SSF51182">
    <property type="entry name" value="RmlC-like cupins"/>
    <property type="match status" value="1"/>
</dbReference>
<dbReference type="Gene3D" id="1.10.260.40">
    <property type="entry name" value="lambda repressor-like DNA-binding domains"/>
    <property type="match status" value="1"/>
</dbReference>
<evidence type="ECO:0000256" key="1">
    <source>
        <dbReference type="ARBA" id="ARBA00007529"/>
    </source>
</evidence>
<evidence type="ECO:0000256" key="2">
    <source>
        <dbReference type="ARBA" id="ARBA00023235"/>
    </source>
</evidence>
<dbReference type="RefSeq" id="WP_267655092.1">
    <property type="nucleotide sequence ID" value="NZ_JAOVZR010000001.1"/>
</dbReference>
<dbReference type="EC" id="5.1.1.8" evidence="4"/>
<evidence type="ECO:0000313" key="7">
    <source>
        <dbReference type="EMBL" id="MCY0149643.1"/>
    </source>
</evidence>
<dbReference type="CDD" id="cd00093">
    <property type="entry name" value="HTH_XRE"/>
    <property type="match status" value="1"/>
</dbReference>
<dbReference type="PANTHER" id="PTHR33442">
    <property type="entry name" value="TRANS-3-HYDROXY-L-PROLINE DEHYDRATASE"/>
    <property type="match status" value="1"/>
</dbReference>
<dbReference type="Gene3D" id="3.10.310.10">
    <property type="entry name" value="Diaminopimelate Epimerase, Chain A, domain 1"/>
    <property type="match status" value="2"/>
</dbReference>
<organism evidence="7 8">
    <name type="scientific">Hoeflea algicola</name>
    <dbReference type="NCBI Taxonomy" id="2983763"/>
    <lineage>
        <taxon>Bacteria</taxon>
        <taxon>Pseudomonadati</taxon>
        <taxon>Pseudomonadota</taxon>
        <taxon>Alphaproteobacteria</taxon>
        <taxon>Hyphomicrobiales</taxon>
        <taxon>Rhizobiaceae</taxon>
        <taxon>Hoeflea</taxon>
    </lineage>
</organism>
<dbReference type="SUPFAM" id="SSF46955">
    <property type="entry name" value="Putative DNA-binding domain"/>
    <property type="match status" value="1"/>
</dbReference>
<sequence length="629" mass="68189">MSDAKNHRKPYSIGHVAKVTGVAISTLRSWEGLGLLAPHKSEGGHRSFSASDVERVHRIDLLRRVDGQSLSSIRRMLEDSDNAAADPVDEPDADRRTVEYSQIGGQVRAMRKEAGLSLRDLSEKTNINVSHLSMFERGAAFLSPARLNAIAEVFQRSLGELLGGTSSEHLPIVRKGSGRMVSTFGPGVSIEQVTVAERLMDVEVWTIEQGRESDGFYAHEGEELIYLLEGELEIALSGREPVTLTPGDSAYFSSRIDHRWKNVGGGKAVALWVNTDTARLASMQFEKRERRLEIGSSQGTGLGEGALNIELSTDAQTFRVIETHTAGHPTRILVEPLEGLDGTTVKEKQRSFEARYDHLRPLLLQEPRGHAGSFGLVPVPSQTADFGAFFITSYGYPDLCGHAVFGYAKALAALGRLKSKTSFSIEMPGATVRVEIKPDNGEIDVILPQSSVVTPEFAVAVDGRDARLQIVDSGILYAIAEAADLGLDLQSSSADEILVKARLVRDAITALNRADELAFDSVLVCQPLASGQERMFLAIDAHRFDRSPGVTAVAARMAQYVAQGRFEPGAVLQAESIFGGRLMGRVTSVVETSDGRLAVVPKISGRAHLNGISTLIVEPDDPMKRGFLV</sequence>
<dbReference type="SUPFAM" id="SSF54506">
    <property type="entry name" value="Diaminopimelate epimerase-like"/>
    <property type="match status" value="1"/>
</dbReference>
<gene>
    <name evidence="7" type="ORF">OEG84_18500</name>
</gene>
<dbReference type="Proteomes" id="UP001073227">
    <property type="component" value="Unassembled WGS sequence"/>
</dbReference>
<dbReference type="Pfam" id="PF01381">
    <property type="entry name" value="HTH_3"/>
    <property type="match status" value="1"/>
</dbReference>
<dbReference type="Gene3D" id="2.60.120.10">
    <property type="entry name" value="Jelly Rolls"/>
    <property type="match status" value="1"/>
</dbReference>
<dbReference type="InterPro" id="IPR011051">
    <property type="entry name" value="RmlC_Cupin_sf"/>
</dbReference>
<dbReference type="CDD" id="cd02209">
    <property type="entry name" value="cupin_XRE_C"/>
    <property type="match status" value="1"/>
</dbReference>
<feature type="domain" description="HTH merR-type" evidence="5">
    <location>
        <begin position="10"/>
        <end position="79"/>
    </location>
</feature>
<dbReference type="CDD" id="cd00592">
    <property type="entry name" value="HTH_MerR-like"/>
    <property type="match status" value="1"/>
</dbReference>
<dbReference type="PROSITE" id="PS00552">
    <property type="entry name" value="HTH_MERR_1"/>
    <property type="match status" value="1"/>
</dbReference>
<evidence type="ECO:0000259" key="6">
    <source>
        <dbReference type="PROSITE" id="PS50943"/>
    </source>
</evidence>
<evidence type="ECO:0000256" key="4">
    <source>
        <dbReference type="ARBA" id="ARBA00039135"/>
    </source>
</evidence>
<comment type="similarity">
    <text evidence="1">Belongs to the proline racemase family.</text>
</comment>
<keyword evidence="8" id="KW-1185">Reference proteome</keyword>
<dbReference type="InterPro" id="IPR010982">
    <property type="entry name" value="Lambda_DNA-bd_dom_sf"/>
</dbReference>
<dbReference type="SUPFAM" id="SSF47413">
    <property type="entry name" value="lambda repressor-like DNA-binding domains"/>
    <property type="match status" value="1"/>
</dbReference>
<protein>
    <recommendedName>
        <fullName evidence="4">4-hydroxyproline epimerase</fullName>
        <ecNumber evidence="4">5.1.1.8</ecNumber>
    </recommendedName>
</protein>
<dbReference type="InterPro" id="IPR009061">
    <property type="entry name" value="DNA-bd_dom_put_sf"/>
</dbReference>
<proteinExistence type="inferred from homology"/>
<dbReference type="InterPro" id="IPR014710">
    <property type="entry name" value="RmlC-like_jellyroll"/>
</dbReference>
<dbReference type="InterPro" id="IPR001387">
    <property type="entry name" value="Cro/C1-type_HTH"/>
</dbReference>
<comment type="catalytic activity">
    <reaction evidence="3">
        <text>trans-4-hydroxy-L-proline = cis-4-hydroxy-D-proline</text>
        <dbReference type="Rhea" id="RHEA:21152"/>
        <dbReference type="ChEBI" id="CHEBI:57690"/>
        <dbReference type="ChEBI" id="CHEBI:58375"/>
        <dbReference type="EC" id="5.1.1.8"/>
    </reaction>
</comment>
<evidence type="ECO:0000259" key="5">
    <source>
        <dbReference type="PROSITE" id="PS50937"/>
    </source>
</evidence>
<dbReference type="SMART" id="SM00530">
    <property type="entry name" value="HTH_XRE"/>
    <property type="match status" value="1"/>
</dbReference>
<dbReference type="Pfam" id="PF07883">
    <property type="entry name" value="Cupin_2"/>
    <property type="match status" value="1"/>
</dbReference>
<dbReference type="InterPro" id="IPR000551">
    <property type="entry name" value="MerR-type_HTH_dom"/>
</dbReference>
<dbReference type="PANTHER" id="PTHR33442:SF1">
    <property type="entry name" value="TRANS-3-HYDROXY-L-PROLINE DEHYDRATASE"/>
    <property type="match status" value="1"/>
</dbReference>
<accession>A0ABT3ZDB9</accession>